<dbReference type="PANTHER" id="PTHR43570:SF16">
    <property type="entry name" value="ALDEHYDE DEHYDROGENASE TYPE III, ISOFORM Q"/>
    <property type="match status" value="1"/>
</dbReference>
<evidence type="ECO:0000256" key="3">
    <source>
        <dbReference type="PROSITE-ProRule" id="PRU10007"/>
    </source>
</evidence>
<dbReference type="SUPFAM" id="SSF53720">
    <property type="entry name" value="ALDH-like"/>
    <property type="match status" value="1"/>
</dbReference>
<evidence type="ECO:0000259" key="6">
    <source>
        <dbReference type="Pfam" id="PF00171"/>
    </source>
</evidence>
<organism evidence="7 8">
    <name type="scientific">Thalassiosira oceanica</name>
    <name type="common">Marine diatom</name>
    <dbReference type="NCBI Taxonomy" id="159749"/>
    <lineage>
        <taxon>Eukaryota</taxon>
        <taxon>Sar</taxon>
        <taxon>Stramenopiles</taxon>
        <taxon>Ochrophyta</taxon>
        <taxon>Bacillariophyta</taxon>
        <taxon>Coscinodiscophyceae</taxon>
        <taxon>Thalassiosirophycidae</taxon>
        <taxon>Thalassiosirales</taxon>
        <taxon>Thalassiosiraceae</taxon>
        <taxon>Thalassiosira</taxon>
    </lineage>
</organism>
<proteinExistence type="inferred from homology"/>
<name>K0SBM1_THAOC</name>
<dbReference type="EMBL" id="AGNL01018181">
    <property type="protein sequence ID" value="EJK63538.1"/>
    <property type="molecule type" value="Genomic_DNA"/>
</dbReference>
<dbReference type="AlphaFoldDB" id="K0SBM1"/>
<dbReference type="PROSITE" id="PS00687">
    <property type="entry name" value="ALDEHYDE_DEHYDR_GLU"/>
    <property type="match status" value="1"/>
</dbReference>
<dbReference type="GO" id="GO:0006081">
    <property type="term" value="P:aldehyde metabolic process"/>
    <property type="evidence" value="ECO:0007669"/>
    <property type="project" value="InterPro"/>
</dbReference>
<comment type="caution">
    <text evidence="7">The sequence shown here is derived from an EMBL/GenBank/DDBJ whole genome shotgun (WGS) entry which is preliminary data.</text>
</comment>
<evidence type="ECO:0000256" key="5">
    <source>
        <dbReference type="SAM" id="MobiDB-lite"/>
    </source>
</evidence>
<dbReference type="Proteomes" id="UP000266841">
    <property type="component" value="Unassembled WGS sequence"/>
</dbReference>
<feature type="domain" description="Aldehyde dehydrogenase" evidence="6">
    <location>
        <begin position="81"/>
        <end position="449"/>
    </location>
</feature>
<dbReference type="Gene3D" id="3.40.309.10">
    <property type="entry name" value="Aldehyde Dehydrogenase, Chain A, domain 2"/>
    <property type="match status" value="1"/>
</dbReference>
<dbReference type="InterPro" id="IPR029510">
    <property type="entry name" value="Ald_DH_CS_GLU"/>
</dbReference>
<dbReference type="GO" id="GO:0005737">
    <property type="term" value="C:cytoplasm"/>
    <property type="evidence" value="ECO:0007669"/>
    <property type="project" value="TreeGrafter"/>
</dbReference>
<dbReference type="InterPro" id="IPR012394">
    <property type="entry name" value="Aldehyde_DH_NAD(P)"/>
</dbReference>
<sequence>MMPSRVSVLDLAFIASCSSGFSGFSIQTRMAVARRGSAVDRERGRHRSPLLRAAATTTRMGYSSVPSTADSNLEFTPVEAIGTIHREARSFFWTHATVSREFRMTQLEGISRLVEENRDALVETIRQDLGQNSMYSEAFELSHIQPRAMHARENLSEWMETQRKPTPWPVNVNVPVRSELTPQPRGVCLIITPFNLPVQLSLNPMIDAIAAGNVVVLKMSEKCAHTTRLMTDLLTSGEYVDPRAVRVVNGAADEVTELLRHRFDCISYTGSSKVGKIVAAAAAKHLTPVLLELGGKNPAFVTSRCHIPSAARRIAWGKVSGNAGQMCICPDYVLVDESIKDEFVAELASSLDEMYPVSSYADGNHGGDGCDVGKMISVEHARRVVDMVDSTSRVVYGGEHHDVEGRFVAPTVVEVDADAEDATVMREEIFGPILAVVPVRGVDRMIEHLLQGQVGAAADHEMRAQRFLRHKRHDEAVGELQSPVRGSGLFRRLRPVLRKVRVRLLQPLPRDSGLGQLLHVEARPVQLDNVPPVRRCQGQVLPAAREAALRRREGEGRGENRPPAGVLRGVRRAAVDRRRPPGAERQDGPGLDPRGVSMRDRGRTI</sequence>
<evidence type="ECO:0000313" key="8">
    <source>
        <dbReference type="Proteomes" id="UP000266841"/>
    </source>
</evidence>
<feature type="region of interest" description="Disordered" evidence="5">
    <location>
        <begin position="549"/>
        <end position="605"/>
    </location>
</feature>
<comment type="similarity">
    <text evidence="1 4">Belongs to the aldehyde dehydrogenase family.</text>
</comment>
<dbReference type="InterPro" id="IPR016162">
    <property type="entry name" value="Ald_DH_N"/>
</dbReference>
<keyword evidence="2 4" id="KW-0560">Oxidoreductase</keyword>
<dbReference type="PANTHER" id="PTHR43570">
    <property type="entry name" value="ALDEHYDE DEHYDROGENASE"/>
    <property type="match status" value="1"/>
</dbReference>
<dbReference type="InterPro" id="IPR016163">
    <property type="entry name" value="Ald_DH_C"/>
</dbReference>
<dbReference type="eggNOG" id="KOG2456">
    <property type="taxonomic scope" value="Eukaryota"/>
</dbReference>
<gene>
    <name evidence="7" type="ORF">THAOC_15797</name>
</gene>
<dbReference type="InterPro" id="IPR016161">
    <property type="entry name" value="Ald_DH/histidinol_DH"/>
</dbReference>
<dbReference type="Pfam" id="PF00171">
    <property type="entry name" value="Aldedh"/>
    <property type="match status" value="1"/>
</dbReference>
<evidence type="ECO:0000313" key="7">
    <source>
        <dbReference type="EMBL" id="EJK63538.1"/>
    </source>
</evidence>
<keyword evidence="8" id="KW-1185">Reference proteome</keyword>
<dbReference type="InterPro" id="IPR015590">
    <property type="entry name" value="Aldehyde_DH_dom"/>
</dbReference>
<reference evidence="7 8" key="1">
    <citation type="journal article" date="2012" name="Genome Biol.">
        <title>Genome and low-iron response of an oceanic diatom adapted to chronic iron limitation.</title>
        <authorList>
            <person name="Lommer M."/>
            <person name="Specht M."/>
            <person name="Roy A.S."/>
            <person name="Kraemer L."/>
            <person name="Andreson R."/>
            <person name="Gutowska M.A."/>
            <person name="Wolf J."/>
            <person name="Bergner S.V."/>
            <person name="Schilhabel M.B."/>
            <person name="Klostermeier U.C."/>
            <person name="Beiko R.G."/>
            <person name="Rosenstiel P."/>
            <person name="Hippler M."/>
            <person name="Laroche J."/>
        </authorList>
    </citation>
    <scope>NUCLEOTIDE SEQUENCE [LARGE SCALE GENOMIC DNA]</scope>
    <source>
        <strain evidence="7 8">CCMP1005</strain>
    </source>
</reference>
<feature type="compositionally biased region" description="Basic and acidic residues" evidence="5">
    <location>
        <begin position="573"/>
        <end position="587"/>
    </location>
</feature>
<evidence type="ECO:0000256" key="4">
    <source>
        <dbReference type="RuleBase" id="RU003345"/>
    </source>
</evidence>
<feature type="compositionally biased region" description="Basic and acidic residues" evidence="5">
    <location>
        <begin position="549"/>
        <end position="560"/>
    </location>
</feature>
<feature type="active site" evidence="3">
    <location>
        <position position="292"/>
    </location>
</feature>
<dbReference type="OrthoDB" id="440325at2759"/>
<protein>
    <recommendedName>
        <fullName evidence="6">Aldehyde dehydrogenase domain-containing protein</fullName>
    </recommendedName>
</protein>
<accession>K0SBM1</accession>
<dbReference type="Gene3D" id="3.40.605.10">
    <property type="entry name" value="Aldehyde Dehydrogenase, Chain A, domain 1"/>
    <property type="match status" value="1"/>
</dbReference>
<evidence type="ECO:0000256" key="2">
    <source>
        <dbReference type="ARBA" id="ARBA00023002"/>
    </source>
</evidence>
<evidence type="ECO:0000256" key="1">
    <source>
        <dbReference type="ARBA" id="ARBA00009986"/>
    </source>
</evidence>
<dbReference type="GO" id="GO:0004029">
    <property type="term" value="F:aldehyde dehydrogenase (NAD+) activity"/>
    <property type="evidence" value="ECO:0007669"/>
    <property type="project" value="TreeGrafter"/>
</dbReference>